<evidence type="ECO:0000313" key="2">
    <source>
        <dbReference type="EMBL" id="MPC09971.1"/>
    </source>
</evidence>
<reference evidence="2 3" key="1">
    <citation type="submission" date="2019-05" db="EMBL/GenBank/DDBJ databases">
        <title>Another draft genome of Portunus trituberculatus and its Hox gene families provides insights of decapod evolution.</title>
        <authorList>
            <person name="Jeong J.-H."/>
            <person name="Song I."/>
            <person name="Kim S."/>
            <person name="Choi T."/>
            <person name="Kim D."/>
            <person name="Ryu S."/>
            <person name="Kim W."/>
        </authorList>
    </citation>
    <scope>NUCLEOTIDE SEQUENCE [LARGE SCALE GENOMIC DNA]</scope>
    <source>
        <tissue evidence="2">Muscle</tissue>
    </source>
</reference>
<accession>A0A5B7CMF2</accession>
<dbReference type="AlphaFoldDB" id="A0A5B7CMF2"/>
<keyword evidence="3" id="KW-1185">Reference proteome</keyword>
<evidence type="ECO:0000256" key="1">
    <source>
        <dbReference type="SAM" id="MobiDB-lite"/>
    </source>
</evidence>
<proteinExistence type="predicted"/>
<dbReference type="EMBL" id="VSRR010000095">
    <property type="protein sequence ID" value="MPC09971.1"/>
    <property type="molecule type" value="Genomic_DNA"/>
</dbReference>
<protein>
    <submittedName>
        <fullName evidence="2">Uncharacterized protein</fullName>
    </submittedName>
</protein>
<comment type="caution">
    <text evidence="2">The sequence shown here is derived from an EMBL/GenBank/DDBJ whole genome shotgun (WGS) entry which is preliminary data.</text>
</comment>
<sequence length="61" mass="6590">MKVQYWKVIILQSPPGSLVSSSKEDNMAAGCRKKGPASRELVADAHRRNIITNSAQPAPKG</sequence>
<feature type="region of interest" description="Disordered" evidence="1">
    <location>
        <begin position="17"/>
        <end position="37"/>
    </location>
</feature>
<dbReference type="Proteomes" id="UP000324222">
    <property type="component" value="Unassembled WGS sequence"/>
</dbReference>
<organism evidence="2 3">
    <name type="scientific">Portunus trituberculatus</name>
    <name type="common">Swimming crab</name>
    <name type="synonym">Neptunus trituberculatus</name>
    <dbReference type="NCBI Taxonomy" id="210409"/>
    <lineage>
        <taxon>Eukaryota</taxon>
        <taxon>Metazoa</taxon>
        <taxon>Ecdysozoa</taxon>
        <taxon>Arthropoda</taxon>
        <taxon>Crustacea</taxon>
        <taxon>Multicrustacea</taxon>
        <taxon>Malacostraca</taxon>
        <taxon>Eumalacostraca</taxon>
        <taxon>Eucarida</taxon>
        <taxon>Decapoda</taxon>
        <taxon>Pleocyemata</taxon>
        <taxon>Brachyura</taxon>
        <taxon>Eubrachyura</taxon>
        <taxon>Portunoidea</taxon>
        <taxon>Portunidae</taxon>
        <taxon>Portuninae</taxon>
        <taxon>Portunus</taxon>
    </lineage>
</organism>
<name>A0A5B7CMF2_PORTR</name>
<evidence type="ECO:0000313" key="3">
    <source>
        <dbReference type="Proteomes" id="UP000324222"/>
    </source>
</evidence>
<gene>
    <name evidence="2" type="ORF">E2C01_002592</name>
</gene>